<dbReference type="EMBL" id="CABFMQ020000120">
    <property type="protein sequence ID" value="VTZ51985.1"/>
    <property type="molecule type" value="Genomic_DNA"/>
</dbReference>
<dbReference type="RefSeq" id="WP_174513669.1">
    <property type="nucleotide sequence ID" value="NZ_CABFMQ020000120.1"/>
</dbReference>
<dbReference type="PRINTS" id="PR00344">
    <property type="entry name" value="BCTRLSENSOR"/>
</dbReference>
<dbReference type="PROSITE" id="PS50113">
    <property type="entry name" value="PAC"/>
    <property type="match status" value="1"/>
</dbReference>
<dbReference type="Pfam" id="PF00512">
    <property type="entry name" value="HisKA"/>
    <property type="match status" value="1"/>
</dbReference>
<dbReference type="InterPro" id="IPR036890">
    <property type="entry name" value="HATPase_C_sf"/>
</dbReference>
<keyword evidence="3" id="KW-0597">Phosphoprotein</keyword>
<dbReference type="EC" id="2.7.13.3" evidence="2"/>
<dbReference type="InterPro" id="IPR013656">
    <property type="entry name" value="PAS_4"/>
</dbReference>
<dbReference type="PANTHER" id="PTHR43065">
    <property type="entry name" value="SENSOR HISTIDINE KINASE"/>
    <property type="match status" value="1"/>
</dbReference>
<dbReference type="GO" id="GO:0006355">
    <property type="term" value="P:regulation of DNA-templated transcription"/>
    <property type="evidence" value="ECO:0007669"/>
    <property type="project" value="InterPro"/>
</dbReference>
<protein>
    <recommendedName>
        <fullName evidence="2">histidine kinase</fullName>
        <ecNumber evidence="2">2.7.13.3</ecNumber>
    </recommendedName>
</protein>
<dbReference type="SUPFAM" id="SSF47384">
    <property type="entry name" value="Homodimeric domain of signal transducing histidine kinase"/>
    <property type="match status" value="1"/>
</dbReference>
<dbReference type="InterPro" id="IPR000014">
    <property type="entry name" value="PAS"/>
</dbReference>
<comment type="catalytic activity">
    <reaction evidence="1">
        <text>ATP + protein L-histidine = ADP + protein N-phospho-L-histidine.</text>
        <dbReference type="EC" id="2.7.13.3"/>
    </reaction>
</comment>
<keyword evidence="7" id="KW-0067">ATP-binding</keyword>
<keyword evidence="13" id="KW-1185">Reference proteome</keyword>
<dbReference type="Pfam" id="PF00989">
    <property type="entry name" value="PAS"/>
    <property type="match status" value="1"/>
</dbReference>
<dbReference type="InterPro" id="IPR000700">
    <property type="entry name" value="PAS-assoc_C"/>
</dbReference>
<evidence type="ECO:0000256" key="2">
    <source>
        <dbReference type="ARBA" id="ARBA00012438"/>
    </source>
</evidence>
<evidence type="ECO:0000313" key="13">
    <source>
        <dbReference type="Proteomes" id="UP000485880"/>
    </source>
</evidence>
<dbReference type="Proteomes" id="UP000485880">
    <property type="component" value="Unassembled WGS sequence"/>
</dbReference>
<feature type="domain" description="Histidine kinase" evidence="9">
    <location>
        <begin position="273"/>
        <end position="484"/>
    </location>
</feature>
<dbReference type="SMART" id="SM00387">
    <property type="entry name" value="HATPase_c"/>
    <property type="match status" value="1"/>
</dbReference>
<dbReference type="GO" id="GO:0005524">
    <property type="term" value="F:ATP binding"/>
    <property type="evidence" value="ECO:0007669"/>
    <property type="project" value="UniProtKB-KW"/>
</dbReference>
<dbReference type="GO" id="GO:0000155">
    <property type="term" value="F:phosphorelay sensor kinase activity"/>
    <property type="evidence" value="ECO:0007669"/>
    <property type="project" value="InterPro"/>
</dbReference>
<dbReference type="InterPro" id="IPR003661">
    <property type="entry name" value="HisK_dim/P_dom"/>
</dbReference>
<dbReference type="InterPro" id="IPR004358">
    <property type="entry name" value="Sig_transdc_His_kin-like_C"/>
</dbReference>
<evidence type="ECO:0000259" key="11">
    <source>
        <dbReference type="PROSITE" id="PS50113"/>
    </source>
</evidence>
<sequence>MPFATLDHQSFFHAVMATIPSSILILDERASVLAANHNFLEKSRSSLTLIMGRRLHEIFPPAFQDTALDQQIREVIVTGKTLHRQRMTYRAPGVPLRIYSYSICPLQLQGGSGGAILVMDDVTDLLRLGEEVRRMQLHLASIVESAGDLIISTDPDGAIMTWNTAAEKATGYTQAEVRGTLLTNQIDPEVKPDVEACFRRIDQIEDRRSFEWPMRCRDGDSIPVSWHLSHMIGHNSEVTGVVVVGRNLVEQRAIEAQMHQGEKLAALGMVIGGIAHEIRNPLGVSSAAAQLMKYRMTSPALLEECVTKVIGGIDRASLIVESLLRFARPGPITETTRVDVHDVLKNALMFASGEAATGTTVDWRLPDATLSLWAEGVQNLLELVLINLMLNAFQAMPNGGRLTIGFRLDAAEVVIEIGDTGVGIPEAHVSKIFDPFFTTRNDSRRSGLGLSVCHSIVRQHGGGLTVRTSPGNGTTFVVRLPSAAPSRESS</sequence>
<keyword evidence="8" id="KW-0902">Two-component regulatory system</keyword>
<dbReference type="InterPro" id="IPR005467">
    <property type="entry name" value="His_kinase_dom"/>
</dbReference>
<organism evidence="12 13">
    <name type="scientific">Methylocella tundrae</name>
    <dbReference type="NCBI Taxonomy" id="227605"/>
    <lineage>
        <taxon>Bacteria</taxon>
        <taxon>Pseudomonadati</taxon>
        <taxon>Pseudomonadota</taxon>
        <taxon>Alphaproteobacteria</taxon>
        <taxon>Hyphomicrobiales</taxon>
        <taxon>Beijerinckiaceae</taxon>
        <taxon>Methylocella</taxon>
    </lineage>
</organism>
<dbReference type="PROSITE" id="PS50109">
    <property type="entry name" value="HIS_KIN"/>
    <property type="match status" value="1"/>
</dbReference>
<dbReference type="Gene3D" id="3.30.450.20">
    <property type="entry name" value="PAS domain"/>
    <property type="match status" value="2"/>
</dbReference>
<proteinExistence type="predicted"/>
<dbReference type="PROSITE" id="PS50112">
    <property type="entry name" value="PAS"/>
    <property type="match status" value="1"/>
</dbReference>
<dbReference type="CDD" id="cd00082">
    <property type="entry name" value="HisKA"/>
    <property type="match status" value="1"/>
</dbReference>
<dbReference type="NCBIfam" id="TIGR00229">
    <property type="entry name" value="sensory_box"/>
    <property type="match status" value="1"/>
</dbReference>
<comment type="caution">
    <text evidence="12">The sequence shown here is derived from an EMBL/GenBank/DDBJ whole genome shotgun (WGS) entry which is preliminary data.</text>
</comment>
<keyword evidence="6" id="KW-0418">Kinase</keyword>
<gene>
    <name evidence="12" type="ORF">MPC4_60074</name>
</gene>
<evidence type="ECO:0000256" key="6">
    <source>
        <dbReference type="ARBA" id="ARBA00022777"/>
    </source>
</evidence>
<reference evidence="12 13" key="1">
    <citation type="submission" date="2019-05" db="EMBL/GenBank/DDBJ databases">
        <authorList>
            <person name="Farhan Ul Haque M."/>
        </authorList>
    </citation>
    <scope>NUCLEOTIDE SEQUENCE [LARGE SCALE GENOMIC DNA]</scope>
    <source>
        <strain evidence="12">2</strain>
    </source>
</reference>
<dbReference type="Gene3D" id="1.10.287.130">
    <property type="match status" value="1"/>
</dbReference>
<dbReference type="Pfam" id="PF08448">
    <property type="entry name" value="PAS_4"/>
    <property type="match status" value="1"/>
</dbReference>
<evidence type="ECO:0000259" key="9">
    <source>
        <dbReference type="PROSITE" id="PS50109"/>
    </source>
</evidence>
<dbReference type="SMART" id="SM00388">
    <property type="entry name" value="HisKA"/>
    <property type="match status" value="1"/>
</dbReference>
<feature type="domain" description="PAC" evidence="11">
    <location>
        <begin position="208"/>
        <end position="260"/>
    </location>
</feature>
<dbReference type="CDD" id="cd00075">
    <property type="entry name" value="HATPase"/>
    <property type="match status" value="1"/>
</dbReference>
<dbReference type="InterPro" id="IPR003594">
    <property type="entry name" value="HATPase_dom"/>
</dbReference>
<keyword evidence="4" id="KW-0808">Transferase</keyword>
<dbReference type="Gene3D" id="3.30.565.10">
    <property type="entry name" value="Histidine kinase-like ATPase, C-terminal domain"/>
    <property type="match status" value="1"/>
</dbReference>
<name>A0A8B6MBR6_METTU</name>
<evidence type="ECO:0000313" key="12">
    <source>
        <dbReference type="EMBL" id="VTZ51985.1"/>
    </source>
</evidence>
<dbReference type="CDD" id="cd00130">
    <property type="entry name" value="PAS"/>
    <property type="match status" value="1"/>
</dbReference>
<evidence type="ECO:0000256" key="8">
    <source>
        <dbReference type="ARBA" id="ARBA00023012"/>
    </source>
</evidence>
<feature type="domain" description="PAS" evidence="10">
    <location>
        <begin position="135"/>
        <end position="205"/>
    </location>
</feature>
<accession>A0A8B6MBR6</accession>
<evidence type="ECO:0000259" key="10">
    <source>
        <dbReference type="PROSITE" id="PS50112"/>
    </source>
</evidence>
<dbReference type="InterPro" id="IPR036097">
    <property type="entry name" value="HisK_dim/P_sf"/>
</dbReference>
<dbReference type="InterPro" id="IPR035965">
    <property type="entry name" value="PAS-like_dom_sf"/>
</dbReference>
<evidence type="ECO:0000256" key="3">
    <source>
        <dbReference type="ARBA" id="ARBA00022553"/>
    </source>
</evidence>
<dbReference type="InterPro" id="IPR013767">
    <property type="entry name" value="PAS_fold"/>
</dbReference>
<keyword evidence="5" id="KW-0547">Nucleotide-binding</keyword>
<dbReference type="Pfam" id="PF02518">
    <property type="entry name" value="HATPase_c"/>
    <property type="match status" value="1"/>
</dbReference>
<dbReference type="SUPFAM" id="SSF55874">
    <property type="entry name" value="ATPase domain of HSP90 chaperone/DNA topoisomerase II/histidine kinase"/>
    <property type="match status" value="1"/>
</dbReference>
<evidence type="ECO:0000256" key="5">
    <source>
        <dbReference type="ARBA" id="ARBA00022741"/>
    </source>
</evidence>
<evidence type="ECO:0000256" key="1">
    <source>
        <dbReference type="ARBA" id="ARBA00000085"/>
    </source>
</evidence>
<dbReference type="AlphaFoldDB" id="A0A8B6MBR6"/>
<dbReference type="PANTHER" id="PTHR43065:SF10">
    <property type="entry name" value="PEROXIDE STRESS-ACTIVATED HISTIDINE KINASE MAK3"/>
    <property type="match status" value="1"/>
</dbReference>
<dbReference type="SMART" id="SM00091">
    <property type="entry name" value="PAS"/>
    <property type="match status" value="2"/>
</dbReference>
<evidence type="ECO:0000256" key="4">
    <source>
        <dbReference type="ARBA" id="ARBA00022679"/>
    </source>
</evidence>
<dbReference type="SUPFAM" id="SSF55785">
    <property type="entry name" value="PYP-like sensor domain (PAS domain)"/>
    <property type="match status" value="2"/>
</dbReference>
<evidence type="ECO:0000256" key="7">
    <source>
        <dbReference type="ARBA" id="ARBA00022840"/>
    </source>
</evidence>